<evidence type="ECO:0000313" key="1">
    <source>
        <dbReference type="EMBL" id="EKY04059.1"/>
    </source>
</evidence>
<feature type="non-terminal residue" evidence="1">
    <location>
        <position position="1"/>
    </location>
</feature>
<dbReference type="EMBL" id="AMEP01000014">
    <property type="protein sequence ID" value="EKY04059.1"/>
    <property type="molecule type" value="Genomic_DNA"/>
</dbReference>
<proteinExistence type="predicted"/>
<comment type="caution">
    <text evidence="1">The sequence shown here is derived from an EMBL/GenBank/DDBJ whole genome shotgun (WGS) entry which is preliminary data.</text>
</comment>
<organism evidence="1 2">
    <name type="scientific">Hoylesella saccharolytica F0055</name>
    <dbReference type="NCBI Taxonomy" id="1127699"/>
    <lineage>
        <taxon>Bacteria</taxon>
        <taxon>Pseudomonadati</taxon>
        <taxon>Bacteroidota</taxon>
        <taxon>Bacteroidia</taxon>
        <taxon>Bacteroidales</taxon>
        <taxon>Prevotellaceae</taxon>
        <taxon>Hoylesella</taxon>
    </lineage>
</organism>
<dbReference type="STRING" id="1127699.HMPREF9151_00123"/>
<evidence type="ECO:0000313" key="2">
    <source>
        <dbReference type="Proteomes" id="UP000010433"/>
    </source>
</evidence>
<sequence>NFKKNVTMQENVCLHQTRLLKLMIYTKADSFWMILYTIEGFIL</sequence>
<accession>L1NKK2</accession>
<name>L1NKK2_9BACT</name>
<keyword evidence="2" id="KW-1185">Reference proteome</keyword>
<gene>
    <name evidence="1" type="ORF">HMPREF9151_00123</name>
</gene>
<reference evidence="1 2" key="1">
    <citation type="submission" date="2012-05" db="EMBL/GenBank/DDBJ databases">
        <authorList>
            <person name="Weinstock G."/>
            <person name="Sodergren E."/>
            <person name="Lobos E.A."/>
            <person name="Fulton L."/>
            <person name="Fulton R."/>
            <person name="Courtney L."/>
            <person name="Fronick C."/>
            <person name="O'Laughlin M."/>
            <person name="Godfrey J."/>
            <person name="Wilson R.M."/>
            <person name="Miner T."/>
            <person name="Farmer C."/>
            <person name="Delehaunty K."/>
            <person name="Cordes M."/>
            <person name="Minx P."/>
            <person name="Tomlinson C."/>
            <person name="Chen J."/>
            <person name="Wollam A."/>
            <person name="Pepin K.H."/>
            <person name="Bhonagiri V."/>
            <person name="Zhang X."/>
            <person name="Suruliraj S."/>
            <person name="Warren W."/>
            <person name="Mitreva M."/>
            <person name="Mardis E.R."/>
            <person name="Wilson R.K."/>
        </authorList>
    </citation>
    <scope>NUCLEOTIDE SEQUENCE [LARGE SCALE GENOMIC DNA]</scope>
    <source>
        <strain evidence="1 2">F0055</strain>
    </source>
</reference>
<dbReference type="AlphaFoldDB" id="L1NKK2"/>
<dbReference type="HOGENOM" id="CLU_3244069_0_0_10"/>
<dbReference type="Proteomes" id="UP000010433">
    <property type="component" value="Unassembled WGS sequence"/>
</dbReference>
<protein>
    <submittedName>
        <fullName evidence="1">Uncharacterized protein</fullName>
    </submittedName>
</protein>